<dbReference type="Proteomes" id="UP000569092">
    <property type="component" value="Unassembled WGS sequence"/>
</dbReference>
<accession>A0A7W8N6U0</accession>
<dbReference type="AlphaFoldDB" id="A0A7W8N6U0"/>
<name>A0A7W8N6U0_9BACT</name>
<proteinExistence type="predicted"/>
<gene>
    <name evidence="1" type="ORF">HDF10_003983</name>
</gene>
<comment type="caution">
    <text evidence="1">The sequence shown here is derived from an EMBL/GenBank/DDBJ whole genome shotgun (WGS) entry which is preliminary data.</text>
</comment>
<protein>
    <submittedName>
        <fullName evidence="1">Uncharacterized protein</fullName>
    </submittedName>
</protein>
<evidence type="ECO:0000313" key="2">
    <source>
        <dbReference type="Proteomes" id="UP000569092"/>
    </source>
</evidence>
<sequence length="80" mass="8880">MLRLLEIFSLNVVTRAIEGALQLGTIDFDAVKRAKTVTAIHGELAASITGQVNAPLVSYRIESFTLSIYILLLHRRSRNL</sequence>
<reference evidence="1 2" key="1">
    <citation type="submission" date="2020-08" db="EMBL/GenBank/DDBJ databases">
        <title>Genomic Encyclopedia of Type Strains, Phase IV (KMG-V): Genome sequencing to study the core and pangenomes of soil and plant-associated prokaryotes.</title>
        <authorList>
            <person name="Whitman W."/>
        </authorList>
    </citation>
    <scope>NUCLEOTIDE SEQUENCE [LARGE SCALE GENOMIC DNA]</scope>
    <source>
        <strain evidence="1 2">M8US30</strain>
    </source>
</reference>
<dbReference type="EMBL" id="JACHDZ010000008">
    <property type="protein sequence ID" value="MBB5345976.1"/>
    <property type="molecule type" value="Genomic_DNA"/>
</dbReference>
<evidence type="ECO:0000313" key="1">
    <source>
        <dbReference type="EMBL" id="MBB5345976.1"/>
    </source>
</evidence>
<organism evidence="1 2">
    <name type="scientific">Tunturiibacter lichenicola</name>
    <dbReference type="NCBI Taxonomy" id="2051959"/>
    <lineage>
        <taxon>Bacteria</taxon>
        <taxon>Pseudomonadati</taxon>
        <taxon>Acidobacteriota</taxon>
        <taxon>Terriglobia</taxon>
        <taxon>Terriglobales</taxon>
        <taxon>Acidobacteriaceae</taxon>
        <taxon>Tunturiibacter</taxon>
    </lineage>
</organism>